<evidence type="ECO:0000313" key="1">
    <source>
        <dbReference type="EMBL" id="KAF0741377.1"/>
    </source>
</evidence>
<gene>
    <name evidence="1" type="ORF">Ae201684_003486</name>
</gene>
<name>A0A6G0XLX0_9STRA</name>
<dbReference type="InterPro" id="IPR029063">
    <property type="entry name" value="SAM-dependent_MTases_sf"/>
</dbReference>
<organism evidence="1 2">
    <name type="scientific">Aphanomyces euteiches</name>
    <dbReference type="NCBI Taxonomy" id="100861"/>
    <lineage>
        <taxon>Eukaryota</taxon>
        <taxon>Sar</taxon>
        <taxon>Stramenopiles</taxon>
        <taxon>Oomycota</taxon>
        <taxon>Saprolegniomycetes</taxon>
        <taxon>Saprolegniales</taxon>
        <taxon>Verrucalvaceae</taxon>
        <taxon>Aphanomyces</taxon>
    </lineage>
</organism>
<dbReference type="Gene3D" id="3.40.50.150">
    <property type="entry name" value="Vaccinia Virus protein VP39"/>
    <property type="match status" value="1"/>
</dbReference>
<dbReference type="AlphaFoldDB" id="A0A6G0XLX0"/>
<evidence type="ECO:0000313" key="2">
    <source>
        <dbReference type="Proteomes" id="UP000481153"/>
    </source>
</evidence>
<sequence length="300" mass="33920">MQVVREIINMDLANEMDCQAMMEKMSFHVAKLLDRVCTEAGLSCPGMGELKLQRTKLLEKELDVVACVSSTPFNRPPHNQDTLQRILQHLRTLEETRDFHAKLRVCQSELKLDTSYSLETFAYGTTPFSTWIHIFSHPHMINCVAKIRECGNQEACTIFGSSTGSLVFFTSLLCGIPVRGVEILPYLFSIATSTQSLFCVDSVEFLCRDMLDIDISQTQLLVLTSQCWEDELLAAVVEKLRNELPHGAIVLDYKPSLQAVADLFRVVETLTAPVSWNPSQCFYLFEKLAPNLKMNCLNQK</sequence>
<dbReference type="EMBL" id="VJMJ01000037">
    <property type="protein sequence ID" value="KAF0741377.1"/>
    <property type="molecule type" value="Genomic_DNA"/>
</dbReference>
<proteinExistence type="predicted"/>
<comment type="caution">
    <text evidence="1">The sequence shown here is derived from an EMBL/GenBank/DDBJ whole genome shotgun (WGS) entry which is preliminary data.</text>
</comment>
<dbReference type="VEuPathDB" id="FungiDB:AeMF1_010583"/>
<dbReference type="Proteomes" id="UP000481153">
    <property type="component" value="Unassembled WGS sequence"/>
</dbReference>
<accession>A0A6G0XLX0</accession>
<keyword evidence="2" id="KW-1185">Reference proteome</keyword>
<dbReference type="SUPFAM" id="SSF53335">
    <property type="entry name" value="S-adenosyl-L-methionine-dependent methyltransferases"/>
    <property type="match status" value="1"/>
</dbReference>
<protein>
    <submittedName>
        <fullName evidence="1">Uncharacterized protein</fullName>
    </submittedName>
</protein>
<reference evidence="1 2" key="1">
    <citation type="submission" date="2019-07" db="EMBL/GenBank/DDBJ databases">
        <title>Genomics analysis of Aphanomyces spp. identifies a new class of oomycete effector associated with host adaptation.</title>
        <authorList>
            <person name="Gaulin E."/>
        </authorList>
    </citation>
    <scope>NUCLEOTIDE SEQUENCE [LARGE SCALE GENOMIC DNA]</scope>
    <source>
        <strain evidence="1 2">ATCC 201684</strain>
    </source>
</reference>